<dbReference type="Gene3D" id="3.40.50.1820">
    <property type="entry name" value="alpha/beta hydrolase"/>
    <property type="match status" value="1"/>
</dbReference>
<evidence type="ECO:0000256" key="2">
    <source>
        <dbReference type="ARBA" id="ARBA00023098"/>
    </source>
</evidence>
<keyword evidence="3" id="KW-0812">Transmembrane</keyword>
<reference evidence="5 6" key="1">
    <citation type="submission" date="2022-12" db="EMBL/GenBank/DDBJ databases">
        <title>Chromosome-level genome of Tegillarca granosa.</title>
        <authorList>
            <person name="Kim J."/>
        </authorList>
    </citation>
    <scope>NUCLEOTIDE SEQUENCE [LARGE SCALE GENOMIC DNA]</scope>
    <source>
        <strain evidence="5">Teg-2019</strain>
        <tissue evidence="5">Adductor muscle</tissue>
    </source>
</reference>
<proteinExistence type="predicted"/>
<keyword evidence="2" id="KW-0443">Lipid metabolism</keyword>
<keyword evidence="3" id="KW-0472">Membrane</keyword>
<dbReference type="EMBL" id="JARBDR010000337">
    <property type="protein sequence ID" value="KAJ8315080.1"/>
    <property type="molecule type" value="Genomic_DNA"/>
</dbReference>
<dbReference type="InterPro" id="IPR029058">
    <property type="entry name" value="AB_hydrolase_fold"/>
</dbReference>
<evidence type="ECO:0000259" key="4">
    <source>
        <dbReference type="Pfam" id="PF00561"/>
    </source>
</evidence>
<evidence type="ECO:0000256" key="3">
    <source>
        <dbReference type="SAM" id="Phobius"/>
    </source>
</evidence>
<dbReference type="InterPro" id="IPR000073">
    <property type="entry name" value="AB_hydrolase_1"/>
</dbReference>
<feature type="domain" description="AB hydrolase-1" evidence="4">
    <location>
        <begin position="93"/>
        <end position="355"/>
    </location>
</feature>
<feature type="transmembrane region" description="Helical" evidence="3">
    <location>
        <begin position="20"/>
        <end position="43"/>
    </location>
</feature>
<comment type="caution">
    <text evidence="5">The sequence shown here is derived from an EMBL/GenBank/DDBJ whole genome shotgun (WGS) entry which is preliminary data.</text>
</comment>
<evidence type="ECO:0000313" key="5">
    <source>
        <dbReference type="EMBL" id="KAJ8315080.1"/>
    </source>
</evidence>
<keyword evidence="1" id="KW-0442">Lipid degradation</keyword>
<feature type="non-terminal residue" evidence="5">
    <location>
        <position position="365"/>
    </location>
</feature>
<keyword evidence="3" id="KW-1133">Transmembrane helix</keyword>
<protein>
    <recommendedName>
        <fullName evidence="4">AB hydrolase-1 domain-containing protein</fullName>
    </recommendedName>
</protein>
<dbReference type="Pfam" id="PF00561">
    <property type="entry name" value="Abhydrolase_1"/>
    <property type="match status" value="1"/>
</dbReference>
<evidence type="ECO:0000256" key="1">
    <source>
        <dbReference type="ARBA" id="ARBA00022963"/>
    </source>
</evidence>
<sequence>MNENFILDAFQRLDMVEYLTGWRLAIMIEIVVFLLIHTSRAYLGLHEERSFINVFHKLRFQSHETERIDPEVNMNVRIPHGLTNNKSTGPKVVVFLQHGLLCSATNWVANLANESLAFLLADAGFDVWMGNSRGNTYSSRHVKYSPSSEKFWAFSWDEMAKYDIPAEINYILAITGQKELYYVGHSQGTLQAFALFSQNQEIAKKVKLFAAMGPVTTISYIESPIKYLSVFSDQLAFDIFGRKDFLPSDLIIKVLGDTVCKEPVTRWICDDILFLLGGYDINTFTCIYKSYTSSFTGTTPPLYNVSNMKTPVVLFWGDKDWLADPKDVREMIPKLYRLVGNYEIKNWNHLDFIWGIDAANVLLID</sequence>
<dbReference type="Proteomes" id="UP001217089">
    <property type="component" value="Unassembled WGS sequence"/>
</dbReference>
<name>A0ABQ9FCN0_TEGGR</name>
<organism evidence="5 6">
    <name type="scientific">Tegillarca granosa</name>
    <name type="common">Malaysian cockle</name>
    <name type="synonym">Anadara granosa</name>
    <dbReference type="NCBI Taxonomy" id="220873"/>
    <lineage>
        <taxon>Eukaryota</taxon>
        <taxon>Metazoa</taxon>
        <taxon>Spiralia</taxon>
        <taxon>Lophotrochozoa</taxon>
        <taxon>Mollusca</taxon>
        <taxon>Bivalvia</taxon>
        <taxon>Autobranchia</taxon>
        <taxon>Pteriomorphia</taxon>
        <taxon>Arcoida</taxon>
        <taxon>Arcoidea</taxon>
        <taxon>Arcidae</taxon>
        <taxon>Tegillarca</taxon>
    </lineage>
</organism>
<keyword evidence="6" id="KW-1185">Reference proteome</keyword>
<dbReference type="SUPFAM" id="SSF53474">
    <property type="entry name" value="alpha/beta-Hydrolases"/>
    <property type="match status" value="1"/>
</dbReference>
<dbReference type="PANTHER" id="PTHR11005">
    <property type="entry name" value="LYSOSOMAL ACID LIPASE-RELATED"/>
    <property type="match status" value="1"/>
</dbReference>
<accession>A0ABQ9FCN0</accession>
<gene>
    <name evidence="5" type="ORF">KUTeg_007230</name>
</gene>
<evidence type="ECO:0000313" key="6">
    <source>
        <dbReference type="Proteomes" id="UP001217089"/>
    </source>
</evidence>